<sequence length="110" mass="12449">MSRKITYIHTKVDAYILNTSVVGDTFFLANVSQPSYENLSPNRFNLRHDVEESIDVRNASPWQLNPRIADVVTGEVNKSRLGVYLHWCLPKTFRSGESEGGAVKVSCYQD</sequence>
<protein>
    <submittedName>
        <fullName evidence="1">Uncharacterized protein</fullName>
    </submittedName>
</protein>
<comment type="caution">
    <text evidence="1">The sequence shown here is derived from an EMBL/GenBank/DDBJ whole genome shotgun (WGS) entry which is preliminary data.</text>
</comment>
<dbReference type="EMBL" id="JAGPXF010000005">
    <property type="protein sequence ID" value="KAH7242768.1"/>
    <property type="molecule type" value="Genomic_DNA"/>
</dbReference>
<evidence type="ECO:0000313" key="2">
    <source>
        <dbReference type="Proteomes" id="UP000813427"/>
    </source>
</evidence>
<dbReference type="Proteomes" id="UP000813427">
    <property type="component" value="Unassembled WGS sequence"/>
</dbReference>
<proteinExistence type="predicted"/>
<gene>
    <name evidence="1" type="ORF">BKA59DRAFT_235144</name>
</gene>
<dbReference type="OrthoDB" id="2992173at2759"/>
<organism evidence="1 2">
    <name type="scientific">Fusarium tricinctum</name>
    <dbReference type="NCBI Taxonomy" id="61284"/>
    <lineage>
        <taxon>Eukaryota</taxon>
        <taxon>Fungi</taxon>
        <taxon>Dikarya</taxon>
        <taxon>Ascomycota</taxon>
        <taxon>Pezizomycotina</taxon>
        <taxon>Sordariomycetes</taxon>
        <taxon>Hypocreomycetidae</taxon>
        <taxon>Hypocreales</taxon>
        <taxon>Nectriaceae</taxon>
        <taxon>Fusarium</taxon>
        <taxon>Fusarium tricinctum species complex</taxon>
    </lineage>
</organism>
<accession>A0A8K0RY88</accession>
<dbReference type="AlphaFoldDB" id="A0A8K0RY88"/>
<keyword evidence="2" id="KW-1185">Reference proteome</keyword>
<evidence type="ECO:0000313" key="1">
    <source>
        <dbReference type="EMBL" id="KAH7242768.1"/>
    </source>
</evidence>
<name>A0A8K0RY88_9HYPO</name>
<reference evidence="1" key="1">
    <citation type="journal article" date="2021" name="Nat. Commun.">
        <title>Genetic determinants of endophytism in the Arabidopsis root mycobiome.</title>
        <authorList>
            <person name="Mesny F."/>
            <person name="Miyauchi S."/>
            <person name="Thiergart T."/>
            <person name="Pickel B."/>
            <person name="Atanasova L."/>
            <person name="Karlsson M."/>
            <person name="Huettel B."/>
            <person name="Barry K.W."/>
            <person name="Haridas S."/>
            <person name="Chen C."/>
            <person name="Bauer D."/>
            <person name="Andreopoulos W."/>
            <person name="Pangilinan J."/>
            <person name="LaButti K."/>
            <person name="Riley R."/>
            <person name="Lipzen A."/>
            <person name="Clum A."/>
            <person name="Drula E."/>
            <person name="Henrissat B."/>
            <person name="Kohler A."/>
            <person name="Grigoriev I.V."/>
            <person name="Martin F.M."/>
            <person name="Hacquard S."/>
        </authorList>
    </citation>
    <scope>NUCLEOTIDE SEQUENCE</scope>
    <source>
        <strain evidence="1">MPI-SDFR-AT-0068</strain>
    </source>
</reference>